<name>A0ACD3A463_9AGAR</name>
<protein>
    <submittedName>
        <fullName evidence="1">Uncharacterized protein</fullName>
    </submittedName>
</protein>
<accession>A0ACD3A463</accession>
<organism evidence="1 2">
    <name type="scientific">Pluteus cervinus</name>
    <dbReference type="NCBI Taxonomy" id="181527"/>
    <lineage>
        <taxon>Eukaryota</taxon>
        <taxon>Fungi</taxon>
        <taxon>Dikarya</taxon>
        <taxon>Basidiomycota</taxon>
        <taxon>Agaricomycotina</taxon>
        <taxon>Agaricomycetes</taxon>
        <taxon>Agaricomycetidae</taxon>
        <taxon>Agaricales</taxon>
        <taxon>Pluteineae</taxon>
        <taxon>Pluteaceae</taxon>
        <taxon>Pluteus</taxon>
    </lineage>
</organism>
<dbReference type="EMBL" id="ML208766">
    <property type="protein sequence ID" value="TFK60505.1"/>
    <property type="molecule type" value="Genomic_DNA"/>
</dbReference>
<gene>
    <name evidence="1" type="ORF">BDN72DRAFT_850480</name>
</gene>
<evidence type="ECO:0000313" key="2">
    <source>
        <dbReference type="Proteomes" id="UP000308600"/>
    </source>
</evidence>
<proteinExistence type="predicted"/>
<dbReference type="Proteomes" id="UP000308600">
    <property type="component" value="Unassembled WGS sequence"/>
</dbReference>
<reference evidence="1 2" key="1">
    <citation type="journal article" date="2019" name="Nat. Ecol. Evol.">
        <title>Megaphylogeny resolves global patterns of mushroom evolution.</title>
        <authorList>
            <person name="Varga T."/>
            <person name="Krizsan K."/>
            <person name="Foldi C."/>
            <person name="Dima B."/>
            <person name="Sanchez-Garcia M."/>
            <person name="Sanchez-Ramirez S."/>
            <person name="Szollosi G.J."/>
            <person name="Szarkandi J.G."/>
            <person name="Papp V."/>
            <person name="Albert L."/>
            <person name="Andreopoulos W."/>
            <person name="Angelini C."/>
            <person name="Antonin V."/>
            <person name="Barry K.W."/>
            <person name="Bougher N.L."/>
            <person name="Buchanan P."/>
            <person name="Buyck B."/>
            <person name="Bense V."/>
            <person name="Catcheside P."/>
            <person name="Chovatia M."/>
            <person name="Cooper J."/>
            <person name="Damon W."/>
            <person name="Desjardin D."/>
            <person name="Finy P."/>
            <person name="Geml J."/>
            <person name="Haridas S."/>
            <person name="Hughes K."/>
            <person name="Justo A."/>
            <person name="Karasinski D."/>
            <person name="Kautmanova I."/>
            <person name="Kiss B."/>
            <person name="Kocsube S."/>
            <person name="Kotiranta H."/>
            <person name="LaButti K.M."/>
            <person name="Lechner B.E."/>
            <person name="Liimatainen K."/>
            <person name="Lipzen A."/>
            <person name="Lukacs Z."/>
            <person name="Mihaltcheva S."/>
            <person name="Morgado L.N."/>
            <person name="Niskanen T."/>
            <person name="Noordeloos M.E."/>
            <person name="Ohm R.A."/>
            <person name="Ortiz-Santana B."/>
            <person name="Ovrebo C."/>
            <person name="Racz N."/>
            <person name="Riley R."/>
            <person name="Savchenko A."/>
            <person name="Shiryaev A."/>
            <person name="Soop K."/>
            <person name="Spirin V."/>
            <person name="Szebenyi C."/>
            <person name="Tomsovsky M."/>
            <person name="Tulloss R.E."/>
            <person name="Uehling J."/>
            <person name="Grigoriev I.V."/>
            <person name="Vagvolgyi C."/>
            <person name="Papp T."/>
            <person name="Martin F.M."/>
            <person name="Miettinen O."/>
            <person name="Hibbett D.S."/>
            <person name="Nagy L.G."/>
        </authorList>
    </citation>
    <scope>NUCLEOTIDE SEQUENCE [LARGE SCALE GENOMIC DNA]</scope>
    <source>
        <strain evidence="1 2">NL-1719</strain>
    </source>
</reference>
<keyword evidence="2" id="KW-1185">Reference proteome</keyword>
<sequence length="232" mass="26152">MATNIAQVENLRAPISAFDDQEFAAHFYNEIKDMVKTTREIKRGFEQVSQDLKPFDDRRYKDGSVGLLRPIWDGYYEEYKTLLRTSKKDAVDLKLISDHYLEVVVPALPDKAVSAAEFQDIAKDFKEKTIAHERTSKYNADTFLALSRKLANFEHRDDKIDTIAAKTGAFGEFWTGVDIDEGTIIKKLDCVLAAPTTHGTYALRTHLGEKGAASLYAALRQALLHYTAEANV</sequence>
<evidence type="ECO:0000313" key="1">
    <source>
        <dbReference type="EMBL" id="TFK60505.1"/>
    </source>
</evidence>